<dbReference type="NCBIfam" id="NF033847">
    <property type="entry name" value="MCP_Sipho"/>
    <property type="match status" value="1"/>
</dbReference>
<reference evidence="1" key="1">
    <citation type="journal article" date="2014" name="Int. J. Syst. Evol. Microbiol.">
        <title>Complete genome sequence of Corynebacterium casei LMG S-19264T (=DSM 44701T), isolated from a smear-ripened cheese.</title>
        <authorList>
            <consortium name="US DOE Joint Genome Institute (JGI-PGF)"/>
            <person name="Walter F."/>
            <person name="Albersmeier A."/>
            <person name="Kalinowski J."/>
            <person name="Ruckert C."/>
        </authorList>
    </citation>
    <scope>NUCLEOTIDE SEQUENCE</scope>
    <source>
        <strain evidence="1">JCM 5016</strain>
    </source>
</reference>
<organism evidence="1 2">
    <name type="scientific">Streptomyces echinoruber</name>
    <dbReference type="NCBI Taxonomy" id="68898"/>
    <lineage>
        <taxon>Bacteria</taxon>
        <taxon>Bacillati</taxon>
        <taxon>Actinomycetota</taxon>
        <taxon>Actinomycetes</taxon>
        <taxon>Kitasatosporales</taxon>
        <taxon>Streptomycetaceae</taxon>
        <taxon>Streptomyces</taxon>
    </lineage>
</organism>
<proteinExistence type="predicted"/>
<sequence>MPKPYELPDDITALSNEELEQHLAAARTAFQAKREDPNLDIADMPAVRTLAAGIKAMQAEQDARVEQAKEALAELDTLAAEVGLTVENPAETAAGEELETLAVEPPAVEPPAQEAPAVEPPAQAEEVAASAVVPRRPVPLLSTVRLHQPKQLVPRNGGTGITITASAEVPGAQLGTPLDMDALTESVTKVAGLVANGGKAIAATYQLPFAQDLIVNDAGSPEEGTMKVLKAADQRRLKGGDLVASGGWCAPSETIYEFVEYSCPDNLWDLPEINLSRGGIRYYMTPELDINAMTWEWTEADDISAVDGDPTKPCFKIPCHDPVEVRCTAYGACVQSGILSQRFFPELNTFYIRRAMVAYEMRLKAAMYAQARAKSTPVTTAPSFASFTAVYGALALQVADMVERWHLCDTINLEVAMPWWLRNMFLADIARRSGSQVCDLPATCIEDKFAEIGVRVNWVKNVPPAIPAEIGGTAPATDWPSQVEVLLYPAGAFQMGRGPEVNLGVVHDSTLLRTNDMTALWFESCNALIYRGPESRRVTIPVCADGSVGPRLTPTCPTA</sequence>
<dbReference type="InterPro" id="IPR047790">
    <property type="entry name" value="MCP_Sipho"/>
</dbReference>
<dbReference type="EMBL" id="BMWH01000002">
    <property type="protein sequence ID" value="GGZ73276.1"/>
    <property type="molecule type" value="Genomic_DNA"/>
</dbReference>
<accession>A0A918QTY3</accession>
<gene>
    <name evidence="1" type="ORF">GCM10010389_08550</name>
</gene>
<name>A0A918QTY3_9ACTN</name>
<reference evidence="1" key="2">
    <citation type="submission" date="2020-09" db="EMBL/GenBank/DDBJ databases">
        <authorList>
            <person name="Sun Q."/>
            <person name="Ohkuma M."/>
        </authorList>
    </citation>
    <scope>NUCLEOTIDE SEQUENCE</scope>
    <source>
        <strain evidence="1">JCM 5016</strain>
    </source>
</reference>
<keyword evidence="2" id="KW-1185">Reference proteome</keyword>
<evidence type="ECO:0000313" key="2">
    <source>
        <dbReference type="Proteomes" id="UP000623010"/>
    </source>
</evidence>
<dbReference type="Proteomes" id="UP000623010">
    <property type="component" value="Unassembled WGS sequence"/>
</dbReference>
<protein>
    <recommendedName>
        <fullName evidence="3">Major capsid protein</fullName>
    </recommendedName>
</protein>
<evidence type="ECO:0008006" key="3">
    <source>
        <dbReference type="Google" id="ProtNLM"/>
    </source>
</evidence>
<dbReference type="AlphaFoldDB" id="A0A918QTY3"/>
<dbReference type="RefSeq" id="WP_190055920.1">
    <property type="nucleotide sequence ID" value="NZ_BMWH01000002.1"/>
</dbReference>
<comment type="caution">
    <text evidence="1">The sequence shown here is derived from an EMBL/GenBank/DDBJ whole genome shotgun (WGS) entry which is preliminary data.</text>
</comment>
<evidence type="ECO:0000313" key="1">
    <source>
        <dbReference type="EMBL" id="GGZ73276.1"/>
    </source>
</evidence>